<feature type="disulfide bond" evidence="8">
    <location>
        <begin position="135"/>
        <end position="144"/>
    </location>
</feature>
<dbReference type="FunFam" id="2.10.25.10:FF:000048">
    <property type="entry name" value="Netrin 3"/>
    <property type="match status" value="1"/>
</dbReference>
<keyword evidence="2" id="KW-0964">Secreted</keyword>
<keyword evidence="12" id="KW-1185">Reference proteome</keyword>
<dbReference type="InterPro" id="IPR050440">
    <property type="entry name" value="Laminin/Netrin_ECM"/>
</dbReference>
<organism evidence="11 12">
    <name type="scientific">Pinctada imbricata</name>
    <name type="common">Atlantic pearl-oyster</name>
    <name type="synonym">Pinctada martensii</name>
    <dbReference type="NCBI Taxonomy" id="66713"/>
    <lineage>
        <taxon>Eukaryota</taxon>
        <taxon>Metazoa</taxon>
        <taxon>Spiralia</taxon>
        <taxon>Lophotrochozoa</taxon>
        <taxon>Mollusca</taxon>
        <taxon>Bivalvia</taxon>
        <taxon>Autobranchia</taxon>
        <taxon>Pteriomorphia</taxon>
        <taxon>Pterioida</taxon>
        <taxon>Pterioidea</taxon>
        <taxon>Pteriidae</taxon>
        <taxon>Pinctada</taxon>
    </lineage>
</organism>
<dbReference type="GO" id="GO:0009887">
    <property type="term" value="P:animal organ morphogenesis"/>
    <property type="evidence" value="ECO:0007669"/>
    <property type="project" value="TreeGrafter"/>
</dbReference>
<dbReference type="GO" id="GO:0008045">
    <property type="term" value="P:motor neuron axon guidance"/>
    <property type="evidence" value="ECO:0007669"/>
    <property type="project" value="TreeGrafter"/>
</dbReference>
<feature type="domain" description="Laminin EGF-like" evidence="9">
    <location>
        <begin position="114"/>
        <end position="163"/>
    </location>
</feature>
<evidence type="ECO:0000313" key="12">
    <source>
        <dbReference type="Proteomes" id="UP001186944"/>
    </source>
</evidence>
<dbReference type="InterPro" id="IPR018933">
    <property type="entry name" value="Netrin_module_non-TIMP"/>
</dbReference>
<dbReference type="InterPro" id="IPR008993">
    <property type="entry name" value="TIMP-like_OB-fold"/>
</dbReference>
<dbReference type="PROSITE" id="PS01248">
    <property type="entry name" value="EGF_LAM_1"/>
    <property type="match status" value="1"/>
</dbReference>
<dbReference type="SMART" id="SM00180">
    <property type="entry name" value="EGF_Lam"/>
    <property type="match status" value="3"/>
</dbReference>
<evidence type="ECO:0000256" key="6">
    <source>
        <dbReference type="ARBA" id="ARBA00023180"/>
    </source>
</evidence>
<evidence type="ECO:0000256" key="4">
    <source>
        <dbReference type="ARBA" id="ARBA00022737"/>
    </source>
</evidence>
<name>A0AA88XQH5_PINIB</name>
<evidence type="ECO:0000256" key="1">
    <source>
        <dbReference type="ARBA" id="ARBA00004613"/>
    </source>
</evidence>
<keyword evidence="3" id="KW-0732">Signal</keyword>
<dbReference type="CDD" id="cd00055">
    <property type="entry name" value="EGF_Lam"/>
    <property type="match status" value="3"/>
</dbReference>
<evidence type="ECO:0000313" key="11">
    <source>
        <dbReference type="EMBL" id="KAK3089960.1"/>
    </source>
</evidence>
<dbReference type="PANTHER" id="PTHR10574:SF365">
    <property type="entry name" value="NETRIN-A-RELATED"/>
    <property type="match status" value="1"/>
</dbReference>
<evidence type="ECO:0000256" key="2">
    <source>
        <dbReference type="ARBA" id="ARBA00022525"/>
    </source>
</evidence>
<dbReference type="Gene3D" id="2.40.50.120">
    <property type="match status" value="1"/>
</dbReference>
<reference evidence="11" key="1">
    <citation type="submission" date="2019-08" db="EMBL/GenBank/DDBJ databases">
        <title>The improved chromosome-level genome for the pearl oyster Pinctada fucata martensii using PacBio sequencing and Hi-C.</title>
        <authorList>
            <person name="Zheng Z."/>
        </authorList>
    </citation>
    <scope>NUCLEOTIDE SEQUENCE</scope>
    <source>
        <strain evidence="11">ZZ-2019</strain>
        <tissue evidence="11">Adductor muscle</tissue>
    </source>
</reference>
<evidence type="ECO:0000259" key="9">
    <source>
        <dbReference type="PROSITE" id="PS50027"/>
    </source>
</evidence>
<feature type="disulfide bond" evidence="8">
    <location>
        <begin position="147"/>
        <end position="161"/>
    </location>
</feature>
<evidence type="ECO:0000256" key="5">
    <source>
        <dbReference type="ARBA" id="ARBA00023157"/>
    </source>
</evidence>
<sequence>MELYRLSGNKSGGVCIKCRHNTAGRNCHYCREGYYRDSSKQITHRKACKACNCNLHARRCVFNRELYLLSGHSSGGVCIRCKHQTAGRFCHYCREGFYRDPTKHLTDRRACKACGCHPVGALGKTCNQTTGQCPCKDGVTGLTCNRCAKGYIQSKSPIAPCIKPLVTLTPDGFIDTTTKTTCEKCKKKRRRINARKFCKRDFAIQAHILMMERIGDWIRYTINLLGMYKRDPRQTRRGETYIWVRFKDFKCKCPKFRKGRRYLIVGRHRKKHQRPGYVADRKTIVIRWRDRWQRRLRRFMKHERRGHCNSSGRGKRKRN</sequence>
<dbReference type="AlphaFoldDB" id="A0AA88XQH5"/>
<dbReference type="EMBL" id="VSWD01000010">
    <property type="protein sequence ID" value="KAK3089960.1"/>
    <property type="molecule type" value="Genomic_DNA"/>
</dbReference>
<dbReference type="InterPro" id="IPR002049">
    <property type="entry name" value="LE_dom"/>
</dbReference>
<comment type="caution">
    <text evidence="11">The sequence shown here is derived from an EMBL/GenBank/DDBJ whole genome shotgun (WGS) entry which is preliminary data.</text>
</comment>
<keyword evidence="6" id="KW-0325">Glycoprotein</keyword>
<evidence type="ECO:0008006" key="13">
    <source>
        <dbReference type="Google" id="ProtNLM"/>
    </source>
</evidence>
<keyword evidence="5 8" id="KW-1015">Disulfide bond</keyword>
<dbReference type="PROSITE" id="PS50027">
    <property type="entry name" value="EGF_LAM_2"/>
    <property type="match status" value="1"/>
</dbReference>
<dbReference type="SMART" id="SM00643">
    <property type="entry name" value="C345C"/>
    <property type="match status" value="1"/>
</dbReference>
<evidence type="ECO:0000259" key="10">
    <source>
        <dbReference type="PROSITE" id="PS50189"/>
    </source>
</evidence>
<dbReference type="GO" id="GO:0016358">
    <property type="term" value="P:dendrite development"/>
    <property type="evidence" value="ECO:0007669"/>
    <property type="project" value="TreeGrafter"/>
</dbReference>
<feature type="domain" description="NTR" evidence="10">
    <location>
        <begin position="182"/>
        <end position="308"/>
    </location>
</feature>
<dbReference type="Proteomes" id="UP001186944">
    <property type="component" value="Unassembled WGS sequence"/>
</dbReference>
<proteinExistence type="predicted"/>
<keyword evidence="7 8" id="KW-0424">Laminin EGF-like domain</keyword>
<dbReference type="InterPro" id="IPR001134">
    <property type="entry name" value="Netrin_domain"/>
</dbReference>
<dbReference type="Gene3D" id="2.10.25.10">
    <property type="entry name" value="Laminin"/>
    <property type="match status" value="3"/>
</dbReference>
<dbReference type="Pfam" id="PF24973">
    <property type="entry name" value="EGF_LMN_ATRN"/>
    <property type="match status" value="2"/>
</dbReference>
<protein>
    <recommendedName>
        <fullName evidence="13">Netrin-1</fullName>
    </recommendedName>
</protein>
<comment type="subcellular location">
    <subcellularLocation>
        <location evidence="1">Secreted</location>
    </subcellularLocation>
</comment>
<keyword evidence="4" id="KW-0677">Repeat</keyword>
<gene>
    <name evidence="11" type="ORF">FSP39_008032</name>
</gene>
<evidence type="ECO:0000256" key="7">
    <source>
        <dbReference type="ARBA" id="ARBA00023292"/>
    </source>
</evidence>
<dbReference type="PROSITE" id="PS50189">
    <property type="entry name" value="NTR"/>
    <property type="match status" value="1"/>
</dbReference>
<dbReference type="GO" id="GO:0009888">
    <property type="term" value="P:tissue development"/>
    <property type="evidence" value="ECO:0007669"/>
    <property type="project" value="TreeGrafter"/>
</dbReference>
<evidence type="ECO:0000256" key="3">
    <source>
        <dbReference type="ARBA" id="ARBA00022729"/>
    </source>
</evidence>
<accession>A0AA88XQH5</accession>
<dbReference type="Pfam" id="PF01759">
    <property type="entry name" value="NTR"/>
    <property type="match status" value="1"/>
</dbReference>
<feature type="disulfide bond" evidence="8">
    <location>
        <begin position="116"/>
        <end position="133"/>
    </location>
</feature>
<dbReference type="SUPFAM" id="SSF50242">
    <property type="entry name" value="TIMP-like"/>
    <property type="match status" value="1"/>
</dbReference>
<evidence type="ECO:0000256" key="8">
    <source>
        <dbReference type="PROSITE-ProRule" id="PRU00460"/>
    </source>
</evidence>
<dbReference type="FunFam" id="2.10.25.10:FF:000188">
    <property type="entry name" value="Laminin subunit gamma 2"/>
    <property type="match status" value="1"/>
</dbReference>
<feature type="disulfide bond" evidence="8">
    <location>
        <begin position="114"/>
        <end position="126"/>
    </location>
</feature>
<dbReference type="InterPro" id="IPR056863">
    <property type="entry name" value="LMN_ATRN_NET-like_EGF"/>
</dbReference>
<dbReference type="SUPFAM" id="SSF57196">
    <property type="entry name" value="EGF/Laminin"/>
    <property type="match status" value="3"/>
</dbReference>
<dbReference type="Pfam" id="PF00053">
    <property type="entry name" value="EGF_laminin"/>
    <property type="match status" value="1"/>
</dbReference>
<dbReference type="PANTHER" id="PTHR10574">
    <property type="entry name" value="NETRIN/LAMININ-RELATED"/>
    <property type="match status" value="1"/>
</dbReference>
<dbReference type="GO" id="GO:0005576">
    <property type="term" value="C:extracellular region"/>
    <property type="evidence" value="ECO:0007669"/>
    <property type="project" value="UniProtKB-SubCell"/>
</dbReference>
<dbReference type="GO" id="GO:0005604">
    <property type="term" value="C:basement membrane"/>
    <property type="evidence" value="ECO:0007669"/>
    <property type="project" value="UniProtKB-ARBA"/>
</dbReference>